<gene>
    <name evidence="1" type="ORF">AGLY_009329</name>
</gene>
<protein>
    <submittedName>
        <fullName evidence="1">Uncharacterized protein</fullName>
    </submittedName>
</protein>
<keyword evidence="2" id="KW-1185">Reference proteome</keyword>
<evidence type="ECO:0000313" key="2">
    <source>
        <dbReference type="Proteomes" id="UP000475862"/>
    </source>
</evidence>
<dbReference type="AlphaFoldDB" id="A0A6G0TI18"/>
<name>A0A6G0TI18_APHGL</name>
<dbReference type="Proteomes" id="UP000475862">
    <property type="component" value="Unassembled WGS sequence"/>
</dbReference>
<sequence length="294" mass="34751">MTLKCLIDGCNFRGGDLGTSLIIHWDYLVIYVNRSKDSDVDYGRSVLWKDTATIDIWICNLTMLYYNGSAPHYFPIEHCRDISPHIFTILWGPRAGLNLFEGHISFYISLQIVHSPNYLKLTFYDLFECVEHIGLGCSNDCYIPDIYKAAFSFAHGQVGTARLIYDLYFLNNNKYRKSFENKSLLLHDYLSMNNSKKKKLKYFENLTVQDLYCSRIEEHFHMFTLIFIRLPIENQKLLYRLYKNHEMAYYCILSTISLNNDRLRLAIYTVHMYHKFKSDACTIFLRFKMVNENV</sequence>
<dbReference type="EMBL" id="VYZN01000036">
    <property type="protein sequence ID" value="KAE9533288.1"/>
    <property type="molecule type" value="Genomic_DNA"/>
</dbReference>
<accession>A0A6G0TI18</accession>
<organism evidence="1 2">
    <name type="scientific">Aphis glycines</name>
    <name type="common">Soybean aphid</name>
    <dbReference type="NCBI Taxonomy" id="307491"/>
    <lineage>
        <taxon>Eukaryota</taxon>
        <taxon>Metazoa</taxon>
        <taxon>Ecdysozoa</taxon>
        <taxon>Arthropoda</taxon>
        <taxon>Hexapoda</taxon>
        <taxon>Insecta</taxon>
        <taxon>Pterygota</taxon>
        <taxon>Neoptera</taxon>
        <taxon>Paraneoptera</taxon>
        <taxon>Hemiptera</taxon>
        <taxon>Sternorrhyncha</taxon>
        <taxon>Aphidomorpha</taxon>
        <taxon>Aphidoidea</taxon>
        <taxon>Aphididae</taxon>
        <taxon>Aphidini</taxon>
        <taxon>Aphis</taxon>
        <taxon>Aphis</taxon>
    </lineage>
</organism>
<reference evidence="1 2" key="1">
    <citation type="submission" date="2019-08" db="EMBL/GenBank/DDBJ databases">
        <title>The genome of the soybean aphid Biotype 1, its phylome, world population structure and adaptation to the North American continent.</title>
        <authorList>
            <person name="Giordano R."/>
            <person name="Donthu R.K."/>
            <person name="Hernandez A.G."/>
            <person name="Wright C.L."/>
            <person name="Zimin A.V."/>
        </authorList>
    </citation>
    <scope>NUCLEOTIDE SEQUENCE [LARGE SCALE GENOMIC DNA]</scope>
    <source>
        <tissue evidence="1">Whole aphids</tissue>
    </source>
</reference>
<evidence type="ECO:0000313" key="1">
    <source>
        <dbReference type="EMBL" id="KAE9533288.1"/>
    </source>
</evidence>
<comment type="caution">
    <text evidence="1">The sequence shown here is derived from an EMBL/GenBank/DDBJ whole genome shotgun (WGS) entry which is preliminary data.</text>
</comment>
<proteinExistence type="predicted"/>